<dbReference type="SUPFAM" id="SSF56059">
    <property type="entry name" value="Glutathione synthetase ATP-binding domain-like"/>
    <property type="match status" value="1"/>
</dbReference>
<reference evidence="1 2" key="1">
    <citation type="journal article" date="2019" name="Int. J. Syst. Evol. Microbiol.">
        <title>The Global Catalogue of Microorganisms (GCM) 10K type strain sequencing project: providing services to taxonomists for standard genome sequencing and annotation.</title>
        <authorList>
            <consortium name="The Broad Institute Genomics Platform"/>
            <consortium name="The Broad Institute Genome Sequencing Center for Infectious Disease"/>
            <person name="Wu L."/>
            <person name="Ma J."/>
        </authorList>
    </citation>
    <scope>NUCLEOTIDE SEQUENCE [LARGE SCALE GENOMIC DNA]</scope>
    <source>
        <strain evidence="1 2">JCM 4565</strain>
    </source>
</reference>
<organism evidence="1 2">
    <name type="scientific">Streptomyces blastmyceticus</name>
    <dbReference type="NCBI Taxonomy" id="68180"/>
    <lineage>
        <taxon>Bacteria</taxon>
        <taxon>Bacillati</taxon>
        <taxon>Actinomycetota</taxon>
        <taxon>Actinomycetes</taxon>
        <taxon>Kitasatosporales</taxon>
        <taxon>Streptomycetaceae</taxon>
        <taxon>Streptomyces</taxon>
    </lineage>
</organism>
<sequence>MNEVTACYVEQCRKDGRGLGQAVAEARLPVSLRDARLLARPLFIEESVLRATADDLLSLFDILASLPDRLFDGDVEAYWAALGGEPRLAPLLRCFSSGRPTARFGRADLYRDGHGFSLLEFNVGGGVGGIELGELVRPLLAVESFARFAEQHSLGHVRTGEEVAKTLRAVAPRPSPVVALVFAPGALARYRRPLAPTVEVLRGHGLEVVLGELGDVRGSGGRLLVGPARVDVVLRHFAVDDTVGYEDRLDTIMRAHWAGNATLWTGLESTLLSNKGALALLSDPRCDAVLSARERRLTDRILPWTRLLTTALVDRCVAEREHLVLKPCRGFAGAGIVAGWACSEQQWADALRRHAGQGHTVQRRIVPCVEPVVDPETGATEDWVPVWGLFVTPYGYGGNAVRAQPATGSGIIGYSTDTATRATVAFSCRAADHSVPPVSAVVAP</sequence>
<accession>A0ABN0WU48</accession>
<evidence type="ECO:0008006" key="3">
    <source>
        <dbReference type="Google" id="ProtNLM"/>
    </source>
</evidence>
<name>A0ABN0WU48_9ACTN</name>
<evidence type="ECO:0000313" key="1">
    <source>
        <dbReference type="EMBL" id="GAA0346680.1"/>
    </source>
</evidence>
<dbReference type="EMBL" id="BAAABW010000013">
    <property type="protein sequence ID" value="GAA0346680.1"/>
    <property type="molecule type" value="Genomic_DNA"/>
</dbReference>
<protein>
    <recommendedName>
        <fullName evidence="3">Circularly permuted type 2 ATP-grasp protein</fullName>
    </recommendedName>
</protein>
<comment type="caution">
    <text evidence="1">The sequence shown here is derived from an EMBL/GenBank/DDBJ whole genome shotgun (WGS) entry which is preliminary data.</text>
</comment>
<keyword evidence="2" id="KW-1185">Reference proteome</keyword>
<evidence type="ECO:0000313" key="2">
    <source>
        <dbReference type="Proteomes" id="UP001500063"/>
    </source>
</evidence>
<dbReference type="RefSeq" id="WP_344117747.1">
    <property type="nucleotide sequence ID" value="NZ_BAAABW010000013.1"/>
</dbReference>
<gene>
    <name evidence="1" type="ORF">GCM10010319_23990</name>
</gene>
<dbReference type="Proteomes" id="UP001500063">
    <property type="component" value="Unassembled WGS sequence"/>
</dbReference>
<proteinExistence type="predicted"/>